<dbReference type="EMBL" id="CP034413">
    <property type="protein sequence ID" value="QCI59295.3"/>
    <property type="molecule type" value="Genomic_DNA"/>
</dbReference>
<dbReference type="GeneID" id="89523083"/>
<gene>
    <name evidence="1" type="ORF">EIO64_08685</name>
</gene>
<sequence>MSLLYMDLDPIDAIIQKLNDEFWKLAATKEEQHHQNALALLDDLASRHIYFQQFRLDMNCRLTHAKLFNSYTEDVLPRAYLYHLPEKLRQMQAQILELIQHVLDTDQESEETVPQKMVSYYKAAGDRAFRFCVQPVGFELIDDEVFA</sequence>
<dbReference type="RefSeq" id="WP_119311743.1">
    <property type="nucleotide sequence ID" value="NZ_CP034413.3"/>
</dbReference>
<evidence type="ECO:0000313" key="1">
    <source>
        <dbReference type="EMBL" id="QCI59295.3"/>
    </source>
</evidence>
<reference evidence="2" key="1">
    <citation type="submission" date="2018-12" db="EMBL/GenBank/DDBJ databases">
        <title>Dusodibacter welbiota gen. nov., sp. nov., isolated from human faeces and emended description of the Oscillibacter genus.</title>
        <authorList>
            <person name="Le Roy T."/>
            <person name="Van der Smissen P."/>
            <person name="Delzenne N."/>
            <person name="Muccioli G."/>
            <person name="Collet J.F."/>
            <person name="Cani P.D."/>
        </authorList>
    </citation>
    <scope>NUCLEOTIDE SEQUENCE [LARGE SCALE GENOMIC DNA]</scope>
    <source>
        <strain evidence="2">J115</strain>
    </source>
</reference>
<keyword evidence="2" id="KW-1185">Reference proteome</keyword>
<name>A0A856I090_9FIRM</name>
<evidence type="ECO:0000313" key="2">
    <source>
        <dbReference type="Proteomes" id="UP000298642"/>
    </source>
</evidence>
<accession>A0A856I090</accession>
<proteinExistence type="predicted"/>
<organism evidence="1 2">
    <name type="scientific">Dysosmobacter welbionis</name>
    <dbReference type="NCBI Taxonomy" id="2093857"/>
    <lineage>
        <taxon>Bacteria</taxon>
        <taxon>Bacillati</taxon>
        <taxon>Bacillota</taxon>
        <taxon>Clostridia</taxon>
        <taxon>Eubacteriales</taxon>
        <taxon>Oscillospiraceae</taxon>
        <taxon>Dysosmobacter</taxon>
    </lineage>
</organism>
<dbReference type="AlphaFoldDB" id="A0A856I090"/>
<protein>
    <submittedName>
        <fullName evidence="1">Uncharacterized protein</fullName>
    </submittedName>
</protein>
<dbReference type="KEGG" id="obj:EIO64_08685"/>
<dbReference type="Proteomes" id="UP000298642">
    <property type="component" value="Chromosome"/>
</dbReference>